<dbReference type="GeneID" id="20089913"/>
<sequence length="140" mass="15846">MECSCTLLRPCRELHPTVSPINMQHTLKARVGGIEARPTTRRLCNGIRALHVFVLLGLCNSSYITTRHFQQRKIIHFTSTCRTPRRVNVNRWWIPCNHLRRNGGRQILIQVRATFAMHAQATSTAKLLPAAPLAVVPATM</sequence>
<protein>
    <submittedName>
        <fullName evidence="1">Uncharacterized protein</fullName>
    </submittedName>
</protein>
<dbReference type="RefSeq" id="XP_008878325.1">
    <property type="nucleotide sequence ID" value="XM_008880103.1"/>
</dbReference>
<proteinExistence type="predicted"/>
<gene>
    <name evidence="1" type="ORF">H310_12863</name>
</gene>
<accession>A0A024TFW6</accession>
<dbReference type="VEuPathDB" id="FungiDB:H310_12863"/>
<organism evidence="1">
    <name type="scientific">Aphanomyces invadans</name>
    <dbReference type="NCBI Taxonomy" id="157072"/>
    <lineage>
        <taxon>Eukaryota</taxon>
        <taxon>Sar</taxon>
        <taxon>Stramenopiles</taxon>
        <taxon>Oomycota</taxon>
        <taxon>Saprolegniomycetes</taxon>
        <taxon>Saprolegniales</taxon>
        <taxon>Verrucalvaceae</taxon>
        <taxon>Aphanomyces</taxon>
    </lineage>
</organism>
<evidence type="ECO:0000313" key="1">
    <source>
        <dbReference type="EMBL" id="ETV93060.1"/>
    </source>
</evidence>
<reference evidence="1" key="1">
    <citation type="submission" date="2013-12" db="EMBL/GenBank/DDBJ databases">
        <title>The Genome Sequence of Aphanomyces invadans NJM9701.</title>
        <authorList>
            <consortium name="The Broad Institute Genomics Platform"/>
            <person name="Russ C."/>
            <person name="Tyler B."/>
            <person name="van West P."/>
            <person name="Dieguez-Uribeondo J."/>
            <person name="Young S.K."/>
            <person name="Zeng Q."/>
            <person name="Gargeya S."/>
            <person name="Fitzgerald M."/>
            <person name="Abouelleil A."/>
            <person name="Alvarado L."/>
            <person name="Chapman S.B."/>
            <person name="Gainer-Dewar J."/>
            <person name="Goldberg J."/>
            <person name="Griggs A."/>
            <person name="Gujja S."/>
            <person name="Hansen M."/>
            <person name="Howarth C."/>
            <person name="Imamovic A."/>
            <person name="Ireland A."/>
            <person name="Larimer J."/>
            <person name="McCowan C."/>
            <person name="Murphy C."/>
            <person name="Pearson M."/>
            <person name="Poon T.W."/>
            <person name="Priest M."/>
            <person name="Roberts A."/>
            <person name="Saif S."/>
            <person name="Shea T."/>
            <person name="Sykes S."/>
            <person name="Wortman J."/>
            <person name="Nusbaum C."/>
            <person name="Birren B."/>
        </authorList>
    </citation>
    <scope>NUCLEOTIDE SEQUENCE [LARGE SCALE GENOMIC DNA]</scope>
    <source>
        <strain evidence="1">NJM9701</strain>
    </source>
</reference>
<dbReference type="EMBL" id="KI913995">
    <property type="protein sequence ID" value="ETV93060.1"/>
    <property type="molecule type" value="Genomic_DNA"/>
</dbReference>
<name>A0A024TFW6_9STRA</name>
<dbReference type="AlphaFoldDB" id="A0A024TFW6"/>